<evidence type="ECO:0000313" key="3">
    <source>
        <dbReference type="Proteomes" id="UP000823399"/>
    </source>
</evidence>
<proteinExistence type="predicted"/>
<feature type="compositionally biased region" description="Pro residues" evidence="1">
    <location>
        <begin position="196"/>
        <end position="214"/>
    </location>
</feature>
<evidence type="ECO:0000313" key="2">
    <source>
        <dbReference type="EMBL" id="KAG2081564.1"/>
    </source>
</evidence>
<feature type="compositionally biased region" description="Pro residues" evidence="1">
    <location>
        <begin position="222"/>
        <end position="232"/>
    </location>
</feature>
<dbReference type="GeneID" id="64705091"/>
<dbReference type="Proteomes" id="UP000823399">
    <property type="component" value="Unassembled WGS sequence"/>
</dbReference>
<dbReference type="RefSeq" id="XP_041284224.1">
    <property type="nucleotide sequence ID" value="XM_041442832.1"/>
</dbReference>
<feature type="compositionally biased region" description="Gly residues" evidence="1">
    <location>
        <begin position="382"/>
        <end position="391"/>
    </location>
</feature>
<feature type="region of interest" description="Disordered" evidence="1">
    <location>
        <begin position="148"/>
        <end position="314"/>
    </location>
</feature>
<comment type="caution">
    <text evidence="2">The sequence shown here is derived from an EMBL/GenBank/DDBJ whole genome shotgun (WGS) entry which is preliminary data.</text>
</comment>
<name>A0A9P7ERK3_9AGAM</name>
<evidence type="ECO:0000256" key="1">
    <source>
        <dbReference type="SAM" id="MobiDB-lite"/>
    </source>
</evidence>
<dbReference type="EMBL" id="JABBWM010000401">
    <property type="protein sequence ID" value="KAG2081564.1"/>
    <property type="molecule type" value="Genomic_DNA"/>
</dbReference>
<accession>A0A9P7ERK3</accession>
<protein>
    <submittedName>
        <fullName evidence="2">Uncharacterized protein</fullName>
    </submittedName>
</protein>
<feature type="compositionally biased region" description="Polar residues" evidence="1">
    <location>
        <begin position="292"/>
        <end position="314"/>
    </location>
</feature>
<feature type="region of interest" description="Disordered" evidence="1">
    <location>
        <begin position="374"/>
        <end position="421"/>
    </location>
</feature>
<feature type="compositionally biased region" description="Basic and acidic residues" evidence="1">
    <location>
        <begin position="258"/>
        <end position="274"/>
    </location>
</feature>
<gene>
    <name evidence="2" type="ORF">F5147DRAFT_783651</name>
</gene>
<reference evidence="2" key="1">
    <citation type="journal article" date="2020" name="New Phytol.">
        <title>Comparative genomics reveals dynamic genome evolution in host specialist ectomycorrhizal fungi.</title>
        <authorList>
            <person name="Lofgren L.A."/>
            <person name="Nguyen N.H."/>
            <person name="Vilgalys R."/>
            <person name="Ruytinx J."/>
            <person name="Liao H.L."/>
            <person name="Branco S."/>
            <person name="Kuo A."/>
            <person name="LaButti K."/>
            <person name="Lipzen A."/>
            <person name="Andreopoulos W."/>
            <person name="Pangilinan J."/>
            <person name="Riley R."/>
            <person name="Hundley H."/>
            <person name="Na H."/>
            <person name="Barry K."/>
            <person name="Grigoriev I.V."/>
            <person name="Stajich J.E."/>
            <person name="Kennedy P.G."/>
        </authorList>
    </citation>
    <scope>NUCLEOTIDE SEQUENCE</scope>
    <source>
        <strain evidence="2">FC423</strain>
    </source>
</reference>
<organism evidence="2 3">
    <name type="scientific">Suillus discolor</name>
    <dbReference type="NCBI Taxonomy" id="1912936"/>
    <lineage>
        <taxon>Eukaryota</taxon>
        <taxon>Fungi</taxon>
        <taxon>Dikarya</taxon>
        <taxon>Basidiomycota</taxon>
        <taxon>Agaricomycotina</taxon>
        <taxon>Agaricomycetes</taxon>
        <taxon>Agaricomycetidae</taxon>
        <taxon>Boletales</taxon>
        <taxon>Suillineae</taxon>
        <taxon>Suillaceae</taxon>
        <taxon>Suillus</taxon>
    </lineage>
</organism>
<feature type="compositionally biased region" description="Polar residues" evidence="1">
    <location>
        <begin position="236"/>
        <end position="250"/>
    </location>
</feature>
<dbReference type="AlphaFoldDB" id="A0A9P7ERK3"/>
<keyword evidence="3" id="KW-1185">Reference proteome</keyword>
<sequence>MSLSEIEPLRLCDGPEQPLKAPIQCERPKPKKIVPGSRKLPIKLLYTSRVCKEQMPPMMEPMLRPVQARLPGPRGIQERALALPPSSSDSMDAMSHVHAVSQFQVSQNHHYPQADQRHIEPINYYQHGNQPAIPVPSINAILPVHATTGTTTKHSPANTPPPASSRSAALAAPPMPILPAPVLTPLSTSTDALSQQPPPPFTCSSTPAPPPPSLAAPFQQQQPPPSRTPPAAPTSCYQPPASSVCAQSMPANAGMARTHTEDTRTRKEGKEKEVRRKRGGTRGGRKDLDATPDTSHSHATTPPSPILTRSPSTSIVHDTTCHDISVYFDASVIRAVPPLLLVPSTYVRVTSAFADPQYRQDMMYTHHPTPYAARPEAHEGRAGGYREGSGPSGASEASYQDSRSYRNDTRPMYPQDAVSRQESRYPIYADNALNLLYSSSPAPSEDGYMSGAPY</sequence>